<gene>
    <name evidence="2" type="ORF">HMPREF1316_1380</name>
</gene>
<dbReference type="OrthoDB" id="9813552at2"/>
<dbReference type="STRING" id="1125712.HMPREF1316_1380"/>
<evidence type="ECO:0000259" key="1">
    <source>
        <dbReference type="SMART" id="SM01061"/>
    </source>
</evidence>
<dbReference type="AlphaFoldDB" id="U2TJW2"/>
<dbReference type="Gene3D" id="2.30.24.10">
    <property type="entry name" value="CAT RNA-binding domain"/>
    <property type="match status" value="1"/>
</dbReference>
<comment type="caution">
    <text evidence="2">The sequence shown here is derived from an EMBL/GenBank/DDBJ whole genome shotgun (WGS) entry which is preliminary data.</text>
</comment>
<dbReference type="InterPro" id="IPR036650">
    <property type="entry name" value="CAT_RNA-bd_dom_sf"/>
</dbReference>
<dbReference type="PATRIC" id="fig|1125712.3.peg.2145"/>
<dbReference type="EMBL" id="AWEZ01000064">
    <property type="protein sequence ID" value="ERL06493.1"/>
    <property type="molecule type" value="Genomic_DNA"/>
</dbReference>
<name>U2TJW2_9ACTN</name>
<protein>
    <recommendedName>
        <fullName evidence="1">CAT RNA-binding domain-containing protein</fullName>
    </recommendedName>
</protein>
<feature type="domain" description="CAT RNA-binding" evidence="1">
    <location>
        <begin position="1"/>
        <end position="56"/>
    </location>
</feature>
<evidence type="ECO:0000313" key="3">
    <source>
        <dbReference type="Proteomes" id="UP000016638"/>
    </source>
</evidence>
<dbReference type="Proteomes" id="UP000016638">
    <property type="component" value="Unassembled WGS sequence"/>
</dbReference>
<dbReference type="GO" id="GO:0003723">
    <property type="term" value="F:RNA binding"/>
    <property type="evidence" value="ECO:0007669"/>
    <property type="project" value="InterPro"/>
</dbReference>
<accession>U2TJW2</accession>
<dbReference type="RefSeq" id="WP_021726947.1">
    <property type="nucleotide sequence ID" value="NZ_AWEZ01000064.1"/>
</dbReference>
<sequence>MRVIKSINNNAAICADGKGHELIALGTSFGTIPREIPLFDIKRTFYGIDPKSLGLVSELPEDVLEFAAQLADLACTSIHIAPPGRSLQSGEILPFGGHALKGRRSATHQK</sequence>
<dbReference type="SUPFAM" id="SSF50151">
    <property type="entry name" value="SacY-like RNA-binding domain"/>
    <property type="match status" value="1"/>
</dbReference>
<evidence type="ECO:0000313" key="2">
    <source>
        <dbReference type="EMBL" id="ERL06493.1"/>
    </source>
</evidence>
<reference evidence="2 3" key="1">
    <citation type="submission" date="2013-08" db="EMBL/GenBank/DDBJ databases">
        <authorList>
            <person name="Durkin A.S."/>
            <person name="Haft D.R."/>
            <person name="McCorrison J."/>
            <person name="Torralba M."/>
            <person name="Gillis M."/>
            <person name="Haft D.H."/>
            <person name="Methe B."/>
            <person name="Sutton G."/>
            <person name="Nelson K.E."/>
        </authorList>
    </citation>
    <scope>NUCLEOTIDE SEQUENCE [LARGE SCALE GENOMIC DNA]</scope>
    <source>
        <strain evidence="2 3">F0195</strain>
    </source>
</reference>
<dbReference type="SMART" id="SM01061">
    <property type="entry name" value="CAT_RBD"/>
    <property type="match status" value="1"/>
</dbReference>
<dbReference type="InterPro" id="IPR004341">
    <property type="entry name" value="CAT_RNA-bd_dom"/>
</dbReference>
<keyword evidence="3" id="KW-1185">Reference proteome</keyword>
<organism evidence="2 3">
    <name type="scientific">Olsenella profusa F0195</name>
    <dbReference type="NCBI Taxonomy" id="1125712"/>
    <lineage>
        <taxon>Bacteria</taxon>
        <taxon>Bacillati</taxon>
        <taxon>Actinomycetota</taxon>
        <taxon>Coriobacteriia</taxon>
        <taxon>Coriobacteriales</taxon>
        <taxon>Atopobiaceae</taxon>
        <taxon>Olsenella</taxon>
    </lineage>
</organism>
<proteinExistence type="predicted"/>